<evidence type="ECO:0000259" key="1">
    <source>
        <dbReference type="Pfam" id="PF04851"/>
    </source>
</evidence>
<dbReference type="SUPFAM" id="SSF52540">
    <property type="entry name" value="P-loop containing nucleoside triphosphate hydrolases"/>
    <property type="match status" value="1"/>
</dbReference>
<proteinExistence type="predicted"/>
<name>A0A368KTC9_9BACT</name>
<accession>A0A368KTC9</accession>
<organism evidence="2 3">
    <name type="scientific">Bremerella cremea</name>
    <dbReference type="NCBI Taxonomy" id="1031537"/>
    <lineage>
        <taxon>Bacteria</taxon>
        <taxon>Pseudomonadati</taxon>
        <taxon>Planctomycetota</taxon>
        <taxon>Planctomycetia</taxon>
        <taxon>Pirellulales</taxon>
        <taxon>Pirellulaceae</taxon>
        <taxon>Bremerella</taxon>
    </lineage>
</organism>
<dbReference type="InterPro" id="IPR006935">
    <property type="entry name" value="Helicase/UvrB_N"/>
</dbReference>
<dbReference type="Proteomes" id="UP000253562">
    <property type="component" value="Unassembled WGS sequence"/>
</dbReference>
<dbReference type="EMBL" id="QPEX01000028">
    <property type="protein sequence ID" value="RCS47652.1"/>
    <property type="molecule type" value="Genomic_DNA"/>
</dbReference>
<dbReference type="GO" id="GO:0016787">
    <property type="term" value="F:hydrolase activity"/>
    <property type="evidence" value="ECO:0007669"/>
    <property type="project" value="InterPro"/>
</dbReference>
<dbReference type="GO" id="GO:0005524">
    <property type="term" value="F:ATP binding"/>
    <property type="evidence" value="ECO:0007669"/>
    <property type="project" value="InterPro"/>
</dbReference>
<dbReference type="OrthoDB" id="9804145at2"/>
<dbReference type="GO" id="GO:0003677">
    <property type="term" value="F:DNA binding"/>
    <property type="evidence" value="ECO:0007669"/>
    <property type="project" value="InterPro"/>
</dbReference>
<dbReference type="AlphaFoldDB" id="A0A368KTC9"/>
<feature type="domain" description="Helicase/UvrB N-terminal" evidence="1">
    <location>
        <begin position="152"/>
        <end position="299"/>
    </location>
</feature>
<protein>
    <recommendedName>
        <fullName evidence="1">Helicase/UvrB N-terminal domain-containing protein</fullName>
    </recommendedName>
</protein>
<reference evidence="2 3" key="1">
    <citation type="submission" date="2018-07" db="EMBL/GenBank/DDBJ databases">
        <title>Comparative genomes isolates from brazilian mangrove.</title>
        <authorList>
            <person name="De Araujo J.E."/>
            <person name="Taketani R.G."/>
            <person name="Silva M.C.P."/>
            <person name="Lourenco M.V."/>
            <person name="Oliveira V.M."/>
            <person name="Andreote F.D."/>
        </authorList>
    </citation>
    <scope>NUCLEOTIDE SEQUENCE [LARGE SCALE GENOMIC DNA]</scope>
    <source>
        <strain evidence="2 3">HEX PRIS-MGV</strain>
    </source>
</reference>
<dbReference type="RefSeq" id="WP_114369378.1">
    <property type="nucleotide sequence ID" value="NZ_QPEX01000028.1"/>
</dbReference>
<dbReference type="Pfam" id="PF04851">
    <property type="entry name" value="ResIII"/>
    <property type="match status" value="1"/>
</dbReference>
<gene>
    <name evidence="2" type="ORF">DTL42_14110</name>
</gene>
<evidence type="ECO:0000313" key="2">
    <source>
        <dbReference type="EMBL" id="RCS47652.1"/>
    </source>
</evidence>
<evidence type="ECO:0000313" key="3">
    <source>
        <dbReference type="Proteomes" id="UP000253562"/>
    </source>
</evidence>
<sequence length="1067" mass="123776">MGKKRTKKNETPPLRFDEKLVLNQWMLSLFEVSSFDKLAENLKPLELEGLDENNVHRFLHQMKLLWEYAEFPGDTLLGYDQNIVKHTLALSEKRAEPLKWKYFQYLSLLFTEVYLDRFFRDPEKLLADLNQHVIKFNEGKTTKEQIPEYQPDDLRKLAFWNATGSGKTLLMHVNILQYQHYLKLHDKEKSLNRIILLTPNEGLSKQHLEEFHASGIDADLFSKESRSLFSGKTVEIIEVTKLKEEMGQKTVAIDAFEGNNLVLVDEGHRGASASVEGAWMSARNRLCENGFSFEYSATFGQAMKGKKGLEPIYAKNILFDYSYKYFYRDGFGKDYRILNLADDSDDERRRLYLTACLVAFYQQQKLYDANPDTFRPFLLEKPLWVFVGGKVNAVRTEKKKAVSDVVDILLVLSEFVKNKRESISLLDRLLSGKPGLLNQRGEEIFATAFPYLISTKLSGEEIYNDILKVLFNSSTQAALHVENLKGSDGEIALRLGENDAFGLINVGDAPKLCNLCENFPEDLIVTEKEFSGSLFREINDDDSTVNVLIGSKKFTEGWNSWRVSTMGLMNVGKKEGSEIIQLFGRGVRLKGHGMTLKRSSQLEGVERPKNIRLLETLNIFGVRADYMRQFKEYLEDEGLPGNEERIEFILPVVKNLNGKKLTSVRIEEGKDFKAQGPKPTLAEPFDRLLRHPVSLNWYPKIQAQQSKGVGKTEDSAVKQEGTLEERHLAFMDIDSIWFQLQHFKNERSWYNLNLDRDCIVPLLLDSRWYKLFIHPKDLEFPKRKHPLEEMPDCFACVRRWEEIAVALLKKYADRYYKNKKQEWESDFYEYHELREDDTNFVTEYRLLIDESQEAIVEKLGELKGKIEDGTLADWSFGNLHAISFGQHLYQPLLHFKSDFVDVSPVSLNQGEKEFVADLRTFYDDNPTFFEDQELYLLRNMSRGRGIGFFEAGNFYPDFLLWLLTDDKQYVTFVDPKGIRNLEGPDDPKIRFYRTIKELEVRLGDPNVILNSFIISNTPFQQVRWWTEDLSKDEFTKAHVLFQKEDRNTYIKRLLTTAASDQQVTVEA</sequence>
<dbReference type="Gene3D" id="3.40.50.300">
    <property type="entry name" value="P-loop containing nucleotide triphosphate hydrolases"/>
    <property type="match status" value="1"/>
</dbReference>
<comment type="caution">
    <text evidence="2">The sequence shown here is derived from an EMBL/GenBank/DDBJ whole genome shotgun (WGS) entry which is preliminary data.</text>
</comment>
<dbReference type="InterPro" id="IPR027417">
    <property type="entry name" value="P-loop_NTPase"/>
</dbReference>